<dbReference type="GO" id="GO:0061617">
    <property type="term" value="C:MICOS complex"/>
    <property type="evidence" value="ECO:0007669"/>
    <property type="project" value="TreeGrafter"/>
</dbReference>
<dbReference type="PANTHER" id="PTHR21588">
    <property type="entry name" value="COILED-COIL-HELIX-COILED-COIL-HELIX DOMAIN CONTAINING 6"/>
    <property type="match status" value="1"/>
</dbReference>
<dbReference type="SMR" id="A0A482XU87"/>
<feature type="coiled-coil region" evidence="1">
    <location>
        <begin position="89"/>
        <end position="116"/>
    </location>
</feature>
<keyword evidence="4" id="KW-1185">Reference proteome</keyword>
<evidence type="ECO:0008006" key="5">
    <source>
        <dbReference type="Google" id="ProtNLM"/>
    </source>
</evidence>
<accession>A0A482XU87</accession>
<dbReference type="FunCoup" id="A0A482XU87">
    <property type="interactions" value="162"/>
</dbReference>
<organism evidence="3 4">
    <name type="scientific">Laodelphax striatellus</name>
    <name type="common">Small brown planthopper</name>
    <name type="synonym">Delphax striatella</name>
    <dbReference type="NCBI Taxonomy" id="195883"/>
    <lineage>
        <taxon>Eukaryota</taxon>
        <taxon>Metazoa</taxon>
        <taxon>Ecdysozoa</taxon>
        <taxon>Arthropoda</taxon>
        <taxon>Hexapoda</taxon>
        <taxon>Insecta</taxon>
        <taxon>Pterygota</taxon>
        <taxon>Neoptera</taxon>
        <taxon>Paraneoptera</taxon>
        <taxon>Hemiptera</taxon>
        <taxon>Auchenorrhyncha</taxon>
        <taxon>Fulgoroidea</taxon>
        <taxon>Delphacidae</taxon>
        <taxon>Criomorphinae</taxon>
        <taxon>Laodelphax</taxon>
    </lineage>
</organism>
<dbReference type="GO" id="GO:0007007">
    <property type="term" value="P:inner mitochondrial membrane organization"/>
    <property type="evidence" value="ECO:0007669"/>
    <property type="project" value="TreeGrafter"/>
</dbReference>
<gene>
    <name evidence="3" type="ORF">LSTR_LSTR003006</name>
</gene>
<dbReference type="OrthoDB" id="6622387at2759"/>
<reference evidence="3 4" key="1">
    <citation type="journal article" date="2017" name="Gigascience">
        <title>Genome sequence of the small brown planthopper, Laodelphax striatellus.</title>
        <authorList>
            <person name="Zhu J."/>
            <person name="Jiang F."/>
            <person name="Wang X."/>
            <person name="Yang P."/>
            <person name="Bao Y."/>
            <person name="Zhao W."/>
            <person name="Wang W."/>
            <person name="Lu H."/>
            <person name="Wang Q."/>
            <person name="Cui N."/>
            <person name="Li J."/>
            <person name="Chen X."/>
            <person name="Luo L."/>
            <person name="Yu J."/>
            <person name="Kang L."/>
            <person name="Cui F."/>
        </authorList>
    </citation>
    <scope>NUCLEOTIDE SEQUENCE [LARGE SCALE GENOMIC DNA]</scope>
    <source>
        <strain evidence="3">Lst14</strain>
    </source>
</reference>
<proteinExistence type="predicted"/>
<sequence>MCLKMGSQESTTRKISIENDEQPEIEVLTSSSHNIEPENINNPANVVAQNINYPCPERPKNETSSEIPTEDSPGKRKELSEKELNLQYMETLKTNKENWNRKIQDLKEKHKKIYSDYIVEYQKAVDFVEEHSPKERKKNAVVPCNDIKEKVLKCYKENKTEALVCSLLVQEFMKCLDGARCDVLEKK</sequence>
<evidence type="ECO:0000313" key="4">
    <source>
        <dbReference type="Proteomes" id="UP000291343"/>
    </source>
</evidence>
<evidence type="ECO:0000256" key="2">
    <source>
        <dbReference type="SAM" id="MobiDB-lite"/>
    </source>
</evidence>
<feature type="region of interest" description="Disordered" evidence="2">
    <location>
        <begin position="51"/>
        <end position="79"/>
    </location>
</feature>
<dbReference type="PANTHER" id="PTHR21588:SF18">
    <property type="entry name" value="MICOS COMPLEX SUBUNIT MIC19"/>
    <property type="match status" value="1"/>
</dbReference>
<dbReference type="Proteomes" id="UP000291343">
    <property type="component" value="Unassembled WGS sequence"/>
</dbReference>
<evidence type="ECO:0000313" key="3">
    <source>
        <dbReference type="EMBL" id="RZF48930.1"/>
    </source>
</evidence>
<feature type="region of interest" description="Disordered" evidence="2">
    <location>
        <begin position="1"/>
        <end position="24"/>
    </location>
</feature>
<dbReference type="InterPro" id="IPR052632">
    <property type="entry name" value="MICOS_subunit_Mic19"/>
</dbReference>
<evidence type="ECO:0000256" key="1">
    <source>
        <dbReference type="SAM" id="Coils"/>
    </source>
</evidence>
<comment type="caution">
    <text evidence="3">The sequence shown here is derived from an EMBL/GenBank/DDBJ whole genome shotgun (WGS) entry which is preliminary data.</text>
</comment>
<dbReference type="STRING" id="195883.A0A482XU87"/>
<protein>
    <recommendedName>
        <fullName evidence="5">CHCH domain-containing protein</fullName>
    </recommendedName>
</protein>
<dbReference type="EMBL" id="QKKF02000817">
    <property type="protein sequence ID" value="RZF48930.1"/>
    <property type="molecule type" value="Genomic_DNA"/>
</dbReference>
<keyword evidence="1" id="KW-0175">Coiled coil</keyword>
<name>A0A482XU87_LAOST</name>
<dbReference type="InParanoid" id="A0A482XU87"/>
<dbReference type="AlphaFoldDB" id="A0A482XU87"/>